<keyword evidence="3" id="KW-1185">Reference proteome</keyword>
<dbReference type="Proteomes" id="UP000198379">
    <property type="component" value="Unassembled WGS sequence"/>
</dbReference>
<evidence type="ECO:0000256" key="1">
    <source>
        <dbReference type="SAM" id="Phobius"/>
    </source>
</evidence>
<reference evidence="2 3" key="1">
    <citation type="submission" date="2017-06" db="EMBL/GenBank/DDBJ databases">
        <authorList>
            <person name="Kim H.J."/>
            <person name="Triplett B.A."/>
        </authorList>
    </citation>
    <scope>NUCLEOTIDE SEQUENCE [LARGE SCALE GENOMIC DNA]</scope>
    <source>
        <strain evidence="2 3">DSM 25597</strain>
    </source>
</reference>
<organism evidence="2 3">
    <name type="scientific">Dokdonia pacifica</name>
    <dbReference type="NCBI Taxonomy" id="1627892"/>
    <lineage>
        <taxon>Bacteria</taxon>
        <taxon>Pseudomonadati</taxon>
        <taxon>Bacteroidota</taxon>
        <taxon>Flavobacteriia</taxon>
        <taxon>Flavobacteriales</taxon>
        <taxon>Flavobacteriaceae</taxon>
        <taxon>Dokdonia</taxon>
    </lineage>
</organism>
<keyword evidence="1" id="KW-1133">Transmembrane helix</keyword>
<name>A0A238W8L7_9FLAO</name>
<dbReference type="AlphaFoldDB" id="A0A238W8L7"/>
<evidence type="ECO:0000313" key="3">
    <source>
        <dbReference type="Proteomes" id="UP000198379"/>
    </source>
</evidence>
<dbReference type="OrthoDB" id="885042at2"/>
<dbReference type="EMBL" id="FZNY01000001">
    <property type="protein sequence ID" value="SNR42890.1"/>
    <property type="molecule type" value="Genomic_DNA"/>
</dbReference>
<dbReference type="RefSeq" id="WP_089370122.1">
    <property type="nucleotide sequence ID" value="NZ_BMEP01000002.1"/>
</dbReference>
<protein>
    <submittedName>
        <fullName evidence="2">Uncharacterized protein</fullName>
    </submittedName>
</protein>
<accession>A0A238W8L7</accession>
<sequence length="105" mass="12179">MLKNLVLIGFSFIAGCFVSMYFLTSFEVDIYKKDARLDVSNKHSYEYLQSNFTTSKEVYICKGPRSKRYHYKKSCRGLKPCSTDIFEVSMSKAKELGRTLCGWED</sequence>
<dbReference type="PROSITE" id="PS51257">
    <property type="entry name" value="PROKAR_LIPOPROTEIN"/>
    <property type="match status" value="1"/>
</dbReference>
<keyword evidence="1" id="KW-0472">Membrane</keyword>
<proteinExistence type="predicted"/>
<gene>
    <name evidence="2" type="ORF">SAMN06265376_101807</name>
</gene>
<evidence type="ECO:0000313" key="2">
    <source>
        <dbReference type="EMBL" id="SNR42890.1"/>
    </source>
</evidence>
<feature type="transmembrane region" description="Helical" evidence="1">
    <location>
        <begin position="6"/>
        <end position="23"/>
    </location>
</feature>
<keyword evidence="1" id="KW-0812">Transmembrane</keyword>